<protein>
    <submittedName>
        <fullName evidence="8">Hydrogenase, putative</fullName>
    </submittedName>
</protein>
<keyword evidence="3" id="KW-0479">Metal-binding</keyword>
<dbReference type="FunFam" id="3.30.70.20:FF:000042">
    <property type="entry name" value="Cytosolic Fe-S cluster assembly factor NAR1"/>
    <property type="match status" value="1"/>
</dbReference>
<dbReference type="Pfam" id="PF02906">
    <property type="entry name" value="Fe_hyd_lg_C"/>
    <property type="match status" value="1"/>
</dbReference>
<dbReference type="GO" id="GO:0046872">
    <property type="term" value="F:metal ion binding"/>
    <property type="evidence" value="ECO:0007669"/>
    <property type="project" value="UniProtKB-KW"/>
</dbReference>
<dbReference type="AlphaFoldDB" id="A0A1E1INS4"/>
<keyword evidence="5" id="KW-0411">Iron-sulfur</keyword>
<dbReference type="InterPro" id="IPR009016">
    <property type="entry name" value="Fe_hydrogenase"/>
</dbReference>
<dbReference type="GO" id="GO:0051539">
    <property type="term" value="F:4 iron, 4 sulfur cluster binding"/>
    <property type="evidence" value="ECO:0007669"/>
    <property type="project" value="UniProtKB-KW"/>
</dbReference>
<dbReference type="SUPFAM" id="SSF53920">
    <property type="entry name" value="Fe-only hydrogenase"/>
    <property type="match status" value="1"/>
</dbReference>
<keyword evidence="4" id="KW-0408">Iron</keyword>
<evidence type="ECO:0000256" key="4">
    <source>
        <dbReference type="ARBA" id="ARBA00023004"/>
    </source>
</evidence>
<sequence>MTSHNAPFSSSLTLAGMDYIAPSTACIKPTLISSGGNNAVGSAGPTASTSGAVGMKRGGNALSHDPGIPAAAQHPDVVKITLQDCLACSGCVTTAETVLVNAQSRHEIVSALLTSPSSTSSSATGMGSAYRPRLVSISTQSCASLAAHLQMPVATVYELVAGFVRTALTTAALQEAQRNAAIAAAGPLPAVTGNAKETKLSGEMSGAPQTAAPDAATTAFPNSEPAVFVIDLEWAEQLSAELTAQEYDRRRRGGGNAEVGPLPLIVSACPGWVCYCEKQGSALLPHLCPVMSAQGIAGSYAKRTVAADLYHVSIQPCFDRKLEAARDSMALATAPLTEKVDMQVFYTDCVLSTAELLEWMKEVDPTLPWRGQLDTDITTTAAAALGGDNCTSYPAQQPTQLNEEELSASAPPPSAPAVFAPAHDATRFAGSGGYHQSVIAHRLQAERAATLPPSLSSSPNTSTTITYEVRRNRNHQLATCAALPGEVFCIGYGFQQIQNVVRGLKKRMPAMRSYTFIELMACPDGCLNGGGQVRPTQQPHTETLDIVLDAYARHIEVSRDGSSLPAATAATPSGSALACVSASPYCDGGDEQAENREDAMKAQRPRIEAAQQPFANATIAATAPSLGDALWRCTFRDREKEFAEMLNDGNVHRLKW</sequence>
<evidence type="ECO:0000256" key="2">
    <source>
        <dbReference type="ARBA" id="ARBA00022485"/>
    </source>
</evidence>
<dbReference type="InterPro" id="IPR004108">
    <property type="entry name" value="Fe_hydrogenase_lsu_C"/>
</dbReference>
<feature type="region of interest" description="Disordered" evidence="6">
    <location>
        <begin position="388"/>
        <end position="416"/>
    </location>
</feature>
<reference evidence="8" key="1">
    <citation type="submission" date="2012-08" db="EMBL/GenBank/DDBJ databases">
        <title>Comparative genomics of metastatic and non-metastatic Leishmania guyanensis provides insights into polygenic factors involved in Leishmania RNA virus infection.</title>
        <authorList>
            <person name="Smith D."/>
            <person name="Hertz-Fowler C."/>
            <person name="Martin R."/>
            <person name="Dickens N."/>
            <person name="Fasel N."/>
            <person name="Falquet L."/>
            <person name="Beverley S."/>
            <person name="Zangger H."/>
            <person name="Calderon-Copete S."/>
            <person name="Mottram J."/>
            <person name="Xenarios I."/>
        </authorList>
    </citation>
    <scope>NUCLEOTIDE SEQUENCE</scope>
    <source>
        <strain evidence="8">MHOM/BR/75/M4147/SSU:IR2SAT-LUC</strain>
    </source>
</reference>
<dbReference type="InterPro" id="IPR050340">
    <property type="entry name" value="Cytosolic_Fe-S_CAF"/>
</dbReference>
<evidence type="ECO:0000259" key="7">
    <source>
        <dbReference type="Pfam" id="PF02906"/>
    </source>
</evidence>
<feature type="domain" description="Iron hydrogenase large subunit C-terminal" evidence="7">
    <location>
        <begin position="206"/>
        <end position="530"/>
    </location>
</feature>
<evidence type="ECO:0000313" key="8">
    <source>
        <dbReference type="EMBL" id="CCM12834.1"/>
    </source>
</evidence>
<dbReference type="PANTHER" id="PTHR11615">
    <property type="entry name" value="NITRATE, FORMATE, IRON DEHYDROGENASE"/>
    <property type="match status" value="1"/>
</dbReference>
<name>A0A1E1INS4_LEIGU</name>
<evidence type="ECO:0000256" key="1">
    <source>
        <dbReference type="ARBA" id="ARBA00006596"/>
    </source>
</evidence>
<evidence type="ECO:0000256" key="3">
    <source>
        <dbReference type="ARBA" id="ARBA00022723"/>
    </source>
</evidence>
<feature type="compositionally biased region" description="Polar residues" evidence="6">
    <location>
        <begin position="389"/>
        <end position="401"/>
    </location>
</feature>
<accession>A0A1E1INS4</accession>
<comment type="similarity">
    <text evidence="1">Belongs to the NARF family.</text>
</comment>
<evidence type="ECO:0000256" key="5">
    <source>
        <dbReference type="ARBA" id="ARBA00023014"/>
    </source>
</evidence>
<dbReference type="EMBL" id="CALQ01000119">
    <property type="protein sequence ID" value="CCM12834.1"/>
    <property type="molecule type" value="Genomic_DNA"/>
</dbReference>
<proteinExistence type="inferred from homology"/>
<dbReference type="Gene3D" id="3.40.50.1780">
    <property type="match status" value="1"/>
</dbReference>
<organism evidence="8">
    <name type="scientific">Leishmania guyanensis</name>
    <dbReference type="NCBI Taxonomy" id="5670"/>
    <lineage>
        <taxon>Eukaryota</taxon>
        <taxon>Discoba</taxon>
        <taxon>Euglenozoa</taxon>
        <taxon>Kinetoplastea</taxon>
        <taxon>Metakinetoplastina</taxon>
        <taxon>Trypanosomatida</taxon>
        <taxon>Trypanosomatidae</taxon>
        <taxon>Leishmaniinae</taxon>
        <taxon>Leishmania</taxon>
        <taxon>Leishmania guyanensis species complex</taxon>
    </lineage>
</organism>
<keyword evidence="2" id="KW-0004">4Fe-4S</keyword>
<feature type="region of interest" description="Disordered" evidence="6">
    <location>
        <begin position="41"/>
        <end position="60"/>
    </location>
</feature>
<gene>
    <name evidence="8" type="primary">LgM4147LRVhigh.05.00150.00240</name>
    <name evidence="8" type="ORF">BN36_0503470</name>
</gene>
<dbReference type="Gene3D" id="3.40.950.10">
    <property type="entry name" value="Fe-only Hydrogenase (Larger Subunit), Chain L, domain 3"/>
    <property type="match status" value="1"/>
</dbReference>
<evidence type="ECO:0000256" key="6">
    <source>
        <dbReference type="SAM" id="MobiDB-lite"/>
    </source>
</evidence>